<evidence type="ECO:0000313" key="2">
    <source>
        <dbReference type="EMBL" id="MBP2478933.1"/>
    </source>
</evidence>
<dbReference type="Pfam" id="PF00196">
    <property type="entry name" value="GerE"/>
    <property type="match status" value="1"/>
</dbReference>
<dbReference type="Gene3D" id="1.10.10.10">
    <property type="entry name" value="Winged helix-like DNA-binding domain superfamily/Winged helix DNA-binding domain"/>
    <property type="match status" value="1"/>
</dbReference>
<dbReference type="PRINTS" id="PR00364">
    <property type="entry name" value="DISEASERSIST"/>
</dbReference>
<keyword evidence="3" id="KW-1185">Reference proteome</keyword>
<dbReference type="SUPFAM" id="SSF46894">
    <property type="entry name" value="C-terminal effector domain of the bipartite response regulators"/>
    <property type="match status" value="1"/>
</dbReference>
<dbReference type="PROSITE" id="PS50043">
    <property type="entry name" value="HTH_LUXR_2"/>
    <property type="match status" value="1"/>
</dbReference>
<dbReference type="Gene3D" id="3.40.50.300">
    <property type="entry name" value="P-loop containing nucleotide triphosphate hydrolases"/>
    <property type="match status" value="1"/>
</dbReference>
<proteinExistence type="predicted"/>
<name>A0ABS5AQT5_9PSEU</name>
<sequence>MTALPADRTSFLGRENEVAEAGKLLGRTRLLTLTGPGGVGKSRLAHRVAEALRVAEHVEVAHVDLDAVDTPERLPPFLAGAVRPGLHPEDLPVVLAGRRVLLVVDTCEHLVGACRPLFEELLDKLPGLRILATSRHVLHIAGEQVYQVQPLPVAGTAVRLLRERAAAANPDLVFDEDTLHTLQCICSRLDGFPLALELAAGWLRALSPAELLAHVDGALALPDGGGRAAPGRHHDLDANAEWSYRLCTPEERLLWARLSTVDSLFGLTGAGACPPGDAAQAEETLRLMAGLVDKSLVVRHTVDGVSHYRIPSPLRRFGMRMLADLRPRPATGRRVPSATGLSERELEVARLVAEGLTNGQIAHRLTVAKRTAETHVYHILSKLGFRSRTQIAAWVINARFRSAA</sequence>
<dbReference type="PRINTS" id="PR00038">
    <property type="entry name" value="HTHLUXR"/>
</dbReference>
<reference evidence="2 3" key="1">
    <citation type="submission" date="2021-03" db="EMBL/GenBank/DDBJ databases">
        <title>Sequencing the genomes of 1000 actinobacteria strains.</title>
        <authorList>
            <person name="Klenk H.-P."/>
        </authorList>
    </citation>
    <scope>NUCLEOTIDE SEQUENCE [LARGE SCALE GENOMIC DNA]</scope>
    <source>
        <strain evidence="2 3">DSM 44580</strain>
    </source>
</reference>
<dbReference type="InterPro" id="IPR000792">
    <property type="entry name" value="Tscrpt_reg_LuxR_C"/>
</dbReference>
<dbReference type="PANTHER" id="PTHR47691:SF3">
    <property type="entry name" value="HTH-TYPE TRANSCRIPTIONAL REGULATOR RV0890C-RELATED"/>
    <property type="match status" value="1"/>
</dbReference>
<protein>
    <submittedName>
        <fullName evidence="2">ATPase</fullName>
    </submittedName>
</protein>
<dbReference type="RefSeq" id="WP_143342366.1">
    <property type="nucleotide sequence ID" value="NZ_JAGIOO010000001.1"/>
</dbReference>
<dbReference type="InterPro" id="IPR027417">
    <property type="entry name" value="P-loop_NTPase"/>
</dbReference>
<dbReference type="Proteomes" id="UP001519363">
    <property type="component" value="Unassembled WGS sequence"/>
</dbReference>
<dbReference type="SUPFAM" id="SSF52540">
    <property type="entry name" value="P-loop containing nucleoside triphosphate hydrolases"/>
    <property type="match status" value="1"/>
</dbReference>
<dbReference type="CDD" id="cd06170">
    <property type="entry name" value="LuxR_C_like"/>
    <property type="match status" value="1"/>
</dbReference>
<comment type="caution">
    <text evidence="2">The sequence shown here is derived from an EMBL/GenBank/DDBJ whole genome shotgun (WGS) entry which is preliminary data.</text>
</comment>
<dbReference type="InterPro" id="IPR016032">
    <property type="entry name" value="Sig_transdc_resp-reg_C-effctor"/>
</dbReference>
<evidence type="ECO:0000313" key="3">
    <source>
        <dbReference type="Proteomes" id="UP001519363"/>
    </source>
</evidence>
<dbReference type="InterPro" id="IPR036388">
    <property type="entry name" value="WH-like_DNA-bd_sf"/>
</dbReference>
<evidence type="ECO:0000259" key="1">
    <source>
        <dbReference type="PROSITE" id="PS50043"/>
    </source>
</evidence>
<dbReference type="SMART" id="SM00421">
    <property type="entry name" value="HTH_LUXR"/>
    <property type="match status" value="1"/>
</dbReference>
<accession>A0ABS5AQT5</accession>
<dbReference type="EMBL" id="JAGIOO010000001">
    <property type="protein sequence ID" value="MBP2478933.1"/>
    <property type="molecule type" value="Genomic_DNA"/>
</dbReference>
<organism evidence="2 3">
    <name type="scientific">Crossiella equi</name>
    <dbReference type="NCBI Taxonomy" id="130796"/>
    <lineage>
        <taxon>Bacteria</taxon>
        <taxon>Bacillati</taxon>
        <taxon>Actinomycetota</taxon>
        <taxon>Actinomycetes</taxon>
        <taxon>Pseudonocardiales</taxon>
        <taxon>Pseudonocardiaceae</taxon>
        <taxon>Crossiella</taxon>
    </lineage>
</organism>
<feature type="domain" description="HTH luxR-type" evidence="1">
    <location>
        <begin position="333"/>
        <end position="399"/>
    </location>
</feature>
<gene>
    <name evidence="2" type="ORF">JOF53_007805</name>
</gene>
<dbReference type="PANTHER" id="PTHR47691">
    <property type="entry name" value="REGULATOR-RELATED"/>
    <property type="match status" value="1"/>
</dbReference>